<comment type="caution">
    <text evidence="2">The sequence shown here is derived from an EMBL/GenBank/DDBJ whole genome shotgun (WGS) entry which is preliminary data.</text>
</comment>
<feature type="compositionally biased region" description="Basic and acidic residues" evidence="1">
    <location>
        <begin position="348"/>
        <end position="359"/>
    </location>
</feature>
<evidence type="ECO:0000256" key="1">
    <source>
        <dbReference type="SAM" id="MobiDB-lite"/>
    </source>
</evidence>
<evidence type="ECO:0000313" key="3">
    <source>
        <dbReference type="Proteomes" id="UP001215598"/>
    </source>
</evidence>
<feature type="region of interest" description="Disordered" evidence="1">
    <location>
        <begin position="380"/>
        <end position="402"/>
    </location>
</feature>
<feature type="region of interest" description="Disordered" evidence="1">
    <location>
        <begin position="329"/>
        <end position="359"/>
    </location>
</feature>
<feature type="compositionally biased region" description="Basic residues" evidence="1">
    <location>
        <begin position="389"/>
        <end position="399"/>
    </location>
</feature>
<feature type="region of interest" description="Disordered" evidence="1">
    <location>
        <begin position="83"/>
        <end position="106"/>
    </location>
</feature>
<gene>
    <name evidence="2" type="ORF">B0H16DRAFT_1689410</name>
</gene>
<sequence length="486" mass="53644">MDGYPQSVQDQYYGPPHTAGEYGFGSQGNNPLSIGNAHQLGSQTQLLPANYGNQYTPIGPTYDGVRDGVGQQQQNLLYYDEDHDSRASSQLTPQSSQGQNQREAAPKWELMIEQVTMKIRAEVRAEVGPLHDTIKQLQQERSEHRAETVLSKQKKKIHPEIYELIKTAMMGLLGMPDAKCDIPGPLGGDEHPRVDEAGVSLFNPTWEGTANGSQPLVIATVNTVWGNENVKRTLAAHHGALDAELKAIVKAAAVQHFSTKQRAYRAQIDPVYKAKLVAKNKGNTIYNHLKRVGATRREMIPELEEKYGAENCVGALALVQNDWCSEDGSDAGEADPVKWGAAKAASGDPKRAKERRKPEWRADCPDRLYAVLDTLSRQNETEKSFPVGGHHRKRKGRKAGGKDRRKEAFKVDRFRGFAENVLRGPPKKHVPFVSCVNEAWAAENKEYALLPDPPNFTIFNLVIPDSDLDAEALALLGEAGEETGTL</sequence>
<dbReference type="Proteomes" id="UP001215598">
    <property type="component" value="Unassembled WGS sequence"/>
</dbReference>
<evidence type="ECO:0000313" key="2">
    <source>
        <dbReference type="EMBL" id="KAJ7757938.1"/>
    </source>
</evidence>
<protein>
    <submittedName>
        <fullName evidence="2">Uncharacterized protein</fullName>
    </submittedName>
</protein>
<feature type="region of interest" description="Disordered" evidence="1">
    <location>
        <begin position="1"/>
        <end position="27"/>
    </location>
</feature>
<dbReference type="EMBL" id="JARKIB010000043">
    <property type="protein sequence ID" value="KAJ7757938.1"/>
    <property type="molecule type" value="Genomic_DNA"/>
</dbReference>
<proteinExistence type="predicted"/>
<reference evidence="2" key="1">
    <citation type="submission" date="2023-03" db="EMBL/GenBank/DDBJ databases">
        <title>Massive genome expansion in bonnet fungi (Mycena s.s.) driven by repeated elements and novel gene families across ecological guilds.</title>
        <authorList>
            <consortium name="Lawrence Berkeley National Laboratory"/>
            <person name="Harder C.B."/>
            <person name="Miyauchi S."/>
            <person name="Viragh M."/>
            <person name="Kuo A."/>
            <person name="Thoen E."/>
            <person name="Andreopoulos B."/>
            <person name="Lu D."/>
            <person name="Skrede I."/>
            <person name="Drula E."/>
            <person name="Henrissat B."/>
            <person name="Morin E."/>
            <person name="Kohler A."/>
            <person name="Barry K."/>
            <person name="LaButti K."/>
            <person name="Morin E."/>
            <person name="Salamov A."/>
            <person name="Lipzen A."/>
            <person name="Mereny Z."/>
            <person name="Hegedus B."/>
            <person name="Baldrian P."/>
            <person name="Stursova M."/>
            <person name="Weitz H."/>
            <person name="Taylor A."/>
            <person name="Grigoriev I.V."/>
            <person name="Nagy L.G."/>
            <person name="Martin F."/>
            <person name="Kauserud H."/>
        </authorList>
    </citation>
    <scope>NUCLEOTIDE SEQUENCE</scope>
    <source>
        <strain evidence="2">CBHHK182m</strain>
    </source>
</reference>
<name>A0AAD7J7Q2_9AGAR</name>
<accession>A0AAD7J7Q2</accession>
<keyword evidence="3" id="KW-1185">Reference proteome</keyword>
<feature type="compositionally biased region" description="Polar residues" evidence="1">
    <location>
        <begin position="1"/>
        <end position="10"/>
    </location>
</feature>
<feature type="compositionally biased region" description="Polar residues" evidence="1">
    <location>
        <begin position="87"/>
        <end position="102"/>
    </location>
</feature>
<dbReference type="AlphaFoldDB" id="A0AAD7J7Q2"/>
<organism evidence="2 3">
    <name type="scientific">Mycena metata</name>
    <dbReference type="NCBI Taxonomy" id="1033252"/>
    <lineage>
        <taxon>Eukaryota</taxon>
        <taxon>Fungi</taxon>
        <taxon>Dikarya</taxon>
        <taxon>Basidiomycota</taxon>
        <taxon>Agaricomycotina</taxon>
        <taxon>Agaricomycetes</taxon>
        <taxon>Agaricomycetidae</taxon>
        <taxon>Agaricales</taxon>
        <taxon>Marasmiineae</taxon>
        <taxon>Mycenaceae</taxon>
        <taxon>Mycena</taxon>
    </lineage>
</organism>